<sequence>MTKYRDLLIERYDTEIGCVVGCGLDRLHRDVSEGEITRAVAHYQANKDQINTLAIGDRRDLIHKLISGR</sequence>
<dbReference type="RefSeq" id="WP_034356767.1">
    <property type="nucleotide sequence ID" value="NZ_CP006704.1"/>
</dbReference>
<evidence type="ECO:0000313" key="1">
    <source>
        <dbReference type="EMBL" id="AIJ47001.1"/>
    </source>
</evidence>
<dbReference type="EMBL" id="CP006704">
    <property type="protein sequence ID" value="AIJ47001.1"/>
    <property type="molecule type" value="Genomic_DNA"/>
</dbReference>
<name>A0A076PQJ9_COMTE</name>
<protein>
    <submittedName>
        <fullName evidence="1">Uncharacterized protein</fullName>
    </submittedName>
</protein>
<proteinExistence type="predicted"/>
<reference evidence="1 2" key="1">
    <citation type="journal article" date="2014" name="Genome Announc.">
        <title>Complete Genome Sequence of Polychlorinated Biphenyl Degrader Comamonas testosteroni TK102 (NBRC 109938).</title>
        <authorList>
            <person name="Fukuda K."/>
            <person name="Hosoyama A."/>
            <person name="Tsuchikane K."/>
            <person name="Ohji S."/>
            <person name="Yamazoe A."/>
            <person name="Fujita N."/>
            <person name="Shintani M."/>
            <person name="Kimbara K."/>
        </authorList>
    </citation>
    <scope>NUCLEOTIDE SEQUENCE [LARGE SCALE GENOMIC DNA]</scope>
    <source>
        <strain evidence="1">TK102</strain>
    </source>
</reference>
<gene>
    <name evidence="1" type="ORF">O987_14425</name>
</gene>
<dbReference type="Proteomes" id="UP000028782">
    <property type="component" value="Chromosome"/>
</dbReference>
<dbReference type="KEGG" id="ctes:O987_14425"/>
<accession>A0A076PQJ9</accession>
<dbReference type="AlphaFoldDB" id="A0A076PQJ9"/>
<dbReference type="HOGENOM" id="CLU_2768725_0_0_4"/>
<evidence type="ECO:0000313" key="2">
    <source>
        <dbReference type="Proteomes" id="UP000028782"/>
    </source>
</evidence>
<organism evidence="1 2">
    <name type="scientific">Comamonas testosteroni TK102</name>
    <dbReference type="NCBI Taxonomy" id="1392005"/>
    <lineage>
        <taxon>Bacteria</taxon>
        <taxon>Pseudomonadati</taxon>
        <taxon>Pseudomonadota</taxon>
        <taxon>Betaproteobacteria</taxon>
        <taxon>Burkholderiales</taxon>
        <taxon>Comamonadaceae</taxon>
        <taxon>Comamonas</taxon>
    </lineage>
</organism>